<feature type="region of interest" description="Disordered" evidence="1">
    <location>
        <begin position="106"/>
        <end position="136"/>
    </location>
</feature>
<dbReference type="CDD" id="cd00198">
    <property type="entry name" value="vWFA"/>
    <property type="match status" value="1"/>
</dbReference>
<comment type="caution">
    <text evidence="3">The sequence shown here is derived from an EMBL/GenBank/DDBJ whole genome shotgun (WGS) entry which is preliminary data.</text>
</comment>
<dbReference type="InterPro" id="IPR036465">
    <property type="entry name" value="vWFA_dom_sf"/>
</dbReference>
<evidence type="ECO:0000313" key="4">
    <source>
        <dbReference type="Proteomes" id="UP001596302"/>
    </source>
</evidence>
<dbReference type="PIRSF" id="PIRSF010256">
    <property type="entry name" value="CoxE_vWa"/>
    <property type="match status" value="1"/>
</dbReference>
<dbReference type="Gene3D" id="3.40.50.410">
    <property type="entry name" value="von Willebrand factor, type A domain"/>
    <property type="match status" value="1"/>
</dbReference>
<organism evidence="3 4">
    <name type="scientific">Pseudonocardia hispaniensis</name>
    <dbReference type="NCBI Taxonomy" id="904933"/>
    <lineage>
        <taxon>Bacteria</taxon>
        <taxon>Bacillati</taxon>
        <taxon>Actinomycetota</taxon>
        <taxon>Actinomycetes</taxon>
        <taxon>Pseudonocardiales</taxon>
        <taxon>Pseudonocardiaceae</taxon>
        <taxon>Pseudonocardia</taxon>
    </lineage>
</organism>
<dbReference type="SUPFAM" id="SSF53300">
    <property type="entry name" value="vWA-like"/>
    <property type="match status" value="1"/>
</dbReference>
<evidence type="ECO:0000259" key="2">
    <source>
        <dbReference type="SMART" id="SM00327"/>
    </source>
</evidence>
<gene>
    <name evidence="3" type="ORF">ACFQE5_01395</name>
</gene>
<dbReference type="InterPro" id="IPR008912">
    <property type="entry name" value="Uncharacterised_CoxE"/>
</dbReference>
<evidence type="ECO:0000256" key="1">
    <source>
        <dbReference type="SAM" id="MobiDB-lite"/>
    </source>
</evidence>
<dbReference type="PANTHER" id="PTHR39338:SF6">
    <property type="entry name" value="BLL5662 PROTEIN"/>
    <property type="match status" value="1"/>
</dbReference>
<sequence>MSERASAPFGTADGTPEITRRICVEFAATLRGHGVEIGPEQTIAFYAALHVLERVGLRELYWAGRVVLTNQSEQYPAYNAAFAEFFGPSTVDDHGLPRPPRSVPVTTVAREARTPGTPSTRPGGPDDEQADEARLTPSDIHLLTTKSFAAMDADEQRRAAALIRRLRPELPRRRGRRRVPAATGPQLDVRRLLRTALRSDGEPVRLPRQRLRYRERSLSLVIDVSGSMTPYALALLRFGHAMLHAGHRVEVFTAGVHLTRITEELRRPSVDAALRRIATAVDDWDGGTMLATSVRELVARFSGHGAVRGALVVVCSDGLDRDDPEALRAAMRNLHRVAYRVVWLNPLKGDPRYQPVQRGMAAALPHVDVFLPGHNLASLEAMCEAIAPRRRSASAACA</sequence>
<dbReference type="Pfam" id="PF05762">
    <property type="entry name" value="VWA_CoxE"/>
    <property type="match status" value="1"/>
</dbReference>
<feature type="compositionally biased region" description="Low complexity" evidence="1">
    <location>
        <begin position="106"/>
        <end position="123"/>
    </location>
</feature>
<reference evidence="4" key="1">
    <citation type="journal article" date="2019" name="Int. J. Syst. Evol. Microbiol.">
        <title>The Global Catalogue of Microorganisms (GCM) 10K type strain sequencing project: providing services to taxonomists for standard genome sequencing and annotation.</title>
        <authorList>
            <consortium name="The Broad Institute Genomics Platform"/>
            <consortium name="The Broad Institute Genome Sequencing Center for Infectious Disease"/>
            <person name="Wu L."/>
            <person name="Ma J."/>
        </authorList>
    </citation>
    <scope>NUCLEOTIDE SEQUENCE [LARGE SCALE GENOMIC DNA]</scope>
    <source>
        <strain evidence="4">CCM 8391</strain>
    </source>
</reference>
<dbReference type="RefSeq" id="WP_379581849.1">
    <property type="nucleotide sequence ID" value="NZ_JBHSQW010000002.1"/>
</dbReference>
<keyword evidence="4" id="KW-1185">Reference proteome</keyword>
<dbReference type="PANTHER" id="PTHR39338">
    <property type="entry name" value="BLL5662 PROTEIN-RELATED"/>
    <property type="match status" value="1"/>
</dbReference>
<dbReference type="Proteomes" id="UP001596302">
    <property type="component" value="Unassembled WGS sequence"/>
</dbReference>
<name>A0ABW1IXH2_9PSEU</name>
<dbReference type="SMART" id="SM00327">
    <property type="entry name" value="VWA"/>
    <property type="match status" value="1"/>
</dbReference>
<protein>
    <submittedName>
        <fullName evidence="3">VWA domain-containing protein</fullName>
    </submittedName>
</protein>
<feature type="domain" description="VWFA" evidence="2">
    <location>
        <begin position="215"/>
        <end position="383"/>
    </location>
</feature>
<dbReference type="InterPro" id="IPR011195">
    <property type="entry name" value="UCP010256"/>
</dbReference>
<dbReference type="InterPro" id="IPR002035">
    <property type="entry name" value="VWF_A"/>
</dbReference>
<accession>A0ABW1IXH2</accession>
<dbReference type="EMBL" id="JBHSQW010000002">
    <property type="protein sequence ID" value="MFC5992860.1"/>
    <property type="molecule type" value="Genomic_DNA"/>
</dbReference>
<evidence type="ECO:0000313" key="3">
    <source>
        <dbReference type="EMBL" id="MFC5992860.1"/>
    </source>
</evidence>
<proteinExistence type="predicted"/>